<dbReference type="PANTHER" id="PTHR43539">
    <property type="entry name" value="FLAVIN-BINDING MONOOXYGENASE-LIKE PROTEIN (AFU_ORTHOLOGUE AFUA_4G09220)"/>
    <property type="match status" value="1"/>
</dbReference>
<dbReference type="PANTHER" id="PTHR43539:SF68">
    <property type="entry name" value="FLAVIN-BINDING MONOOXYGENASE-LIKE PROTEIN (AFU_ORTHOLOGUE AFUA_4G09220)"/>
    <property type="match status" value="1"/>
</dbReference>
<reference evidence="2 3" key="1">
    <citation type="submission" date="2019-07" db="EMBL/GenBank/DDBJ databases">
        <title>Rhodotorula toruloides NBRC10032 genome sequencing.</title>
        <authorList>
            <person name="Shida Y."/>
            <person name="Takaku H."/>
            <person name="Ogasawara W."/>
            <person name="Mori K."/>
        </authorList>
    </citation>
    <scope>NUCLEOTIDE SEQUENCE [LARGE SCALE GENOMIC DNA]</scope>
    <source>
        <strain evidence="2 3">NBRC10032</strain>
    </source>
</reference>
<organism evidence="2 3">
    <name type="scientific">Rhodotorula toruloides</name>
    <name type="common">Yeast</name>
    <name type="synonym">Rhodosporidium toruloides</name>
    <dbReference type="NCBI Taxonomy" id="5286"/>
    <lineage>
        <taxon>Eukaryota</taxon>
        <taxon>Fungi</taxon>
        <taxon>Dikarya</taxon>
        <taxon>Basidiomycota</taxon>
        <taxon>Pucciniomycotina</taxon>
        <taxon>Microbotryomycetes</taxon>
        <taxon>Sporidiobolales</taxon>
        <taxon>Sporidiobolaceae</taxon>
        <taxon>Rhodotorula</taxon>
    </lineage>
</organism>
<proteinExistence type="predicted"/>
<sequence>MAPSADVRPQTSVIDTLKPTVTHVENVLPTSLKPVQHPSSTPAEIAQAFCESIQAAFTARDADGIIRHFTSDGWWRDILTVDFDFNSIRKDQIKGHLSKYGIPEISSLKVVKPHDARINDGAGWLEAFTTYETPEARGKGFLRLKESSPGAGDWKAFTFFTTLWEIKGHEEFTGARRPMGAEHGEHSSSENWLDKRIKQQKFEDEDPTVLVLGAGQNGLNIAARLGALGIKTLVVEKNARVGDSWRRRYHTLCLHDPIFADHLAYMRFPETYPVYLPKDMIANFFEHYADIMQLNVWLQSSIERNPVFDPQTKKWTVRVKREAQDDRVLNVSHIVLATGFSGMPRKPSFPIDEFKGIIHHSAVHPGAHGQGWEGKKAIVIGGCNSGHDIAADAYEHGLDTTMVQRSSTYVMSSEHGIPGLLNGIYEENGPPLDDADMMFGSLPIDLLAEFHTEATKQIAIKDKPMLDGLEKAGFKLNHYPAGLFCKYWRDGGKSYVIDVGCSKLIADGKIKVKQGVAVEKLSRDGVVFQDGTELKADIVVLAIGYTSQRETVRQVVSDDVADRLGGLWGQDAQGEIPGVWRYSGVQRFWLQSGNLAQARIFSKHLALQIQMIELGLREQQDDAVSYKHIHDPRF</sequence>
<dbReference type="GO" id="GO:0050660">
    <property type="term" value="F:flavin adenine dinucleotide binding"/>
    <property type="evidence" value="ECO:0007669"/>
    <property type="project" value="TreeGrafter"/>
</dbReference>
<dbReference type="Proteomes" id="UP000321518">
    <property type="component" value="Unassembled WGS sequence"/>
</dbReference>
<keyword evidence="1" id="KW-0560">Oxidoreductase</keyword>
<dbReference type="OrthoDB" id="74360at2759"/>
<dbReference type="EMBL" id="BJWK01000015">
    <property type="protein sequence ID" value="GEM11534.1"/>
    <property type="molecule type" value="Genomic_DNA"/>
</dbReference>
<evidence type="ECO:0000313" key="3">
    <source>
        <dbReference type="Proteomes" id="UP000321518"/>
    </source>
</evidence>
<protein>
    <submittedName>
        <fullName evidence="2">Dimethylaniline monooxygenase</fullName>
    </submittedName>
</protein>
<comment type="caution">
    <text evidence="2">The sequence shown here is derived from an EMBL/GenBank/DDBJ whole genome shotgun (WGS) entry which is preliminary data.</text>
</comment>
<gene>
    <name evidence="2" type="ORF">Rt10032_c15g5551</name>
</gene>
<dbReference type="InterPro" id="IPR036188">
    <property type="entry name" value="FAD/NAD-bd_sf"/>
</dbReference>
<evidence type="ECO:0000256" key="1">
    <source>
        <dbReference type="ARBA" id="ARBA00023002"/>
    </source>
</evidence>
<dbReference type="GO" id="GO:0004497">
    <property type="term" value="F:monooxygenase activity"/>
    <property type="evidence" value="ECO:0007669"/>
    <property type="project" value="UniProtKB-KW"/>
</dbReference>
<dbReference type="AlphaFoldDB" id="A0A511KPS6"/>
<dbReference type="Gene3D" id="3.50.50.60">
    <property type="entry name" value="FAD/NAD(P)-binding domain"/>
    <property type="match status" value="1"/>
</dbReference>
<accession>A0A511KPS6</accession>
<dbReference type="InterPro" id="IPR050982">
    <property type="entry name" value="Auxin_biosynth/cation_transpt"/>
</dbReference>
<dbReference type="Pfam" id="PF13738">
    <property type="entry name" value="Pyr_redox_3"/>
    <property type="match status" value="1"/>
</dbReference>
<evidence type="ECO:0000313" key="2">
    <source>
        <dbReference type="EMBL" id="GEM11534.1"/>
    </source>
</evidence>
<dbReference type="SUPFAM" id="SSF51905">
    <property type="entry name" value="FAD/NAD(P)-binding domain"/>
    <property type="match status" value="1"/>
</dbReference>
<name>A0A511KPS6_RHOTO</name>
<keyword evidence="2" id="KW-0503">Monooxygenase</keyword>
<dbReference type="PRINTS" id="PR00411">
    <property type="entry name" value="PNDRDTASEI"/>
</dbReference>